<keyword evidence="2" id="KW-1185">Reference proteome</keyword>
<feature type="non-terminal residue" evidence="1">
    <location>
        <position position="1"/>
    </location>
</feature>
<accession>A0ABS8VF78</accession>
<sequence>THFKTVRAGGSKADNFYKRWPGLLQLVSEPVPGWWWGKPNGGQTSARTLSPKGGWYQSRCRAGGGANLSEDAESQGG</sequence>
<evidence type="ECO:0000313" key="1">
    <source>
        <dbReference type="EMBL" id="MCD9645943.1"/>
    </source>
</evidence>
<comment type="caution">
    <text evidence="1">The sequence shown here is derived from an EMBL/GenBank/DDBJ whole genome shotgun (WGS) entry which is preliminary data.</text>
</comment>
<dbReference type="Proteomes" id="UP000823775">
    <property type="component" value="Unassembled WGS sequence"/>
</dbReference>
<organism evidence="1 2">
    <name type="scientific">Datura stramonium</name>
    <name type="common">Jimsonweed</name>
    <name type="synonym">Common thornapple</name>
    <dbReference type="NCBI Taxonomy" id="4076"/>
    <lineage>
        <taxon>Eukaryota</taxon>
        <taxon>Viridiplantae</taxon>
        <taxon>Streptophyta</taxon>
        <taxon>Embryophyta</taxon>
        <taxon>Tracheophyta</taxon>
        <taxon>Spermatophyta</taxon>
        <taxon>Magnoliopsida</taxon>
        <taxon>eudicotyledons</taxon>
        <taxon>Gunneridae</taxon>
        <taxon>Pentapetalae</taxon>
        <taxon>asterids</taxon>
        <taxon>lamiids</taxon>
        <taxon>Solanales</taxon>
        <taxon>Solanaceae</taxon>
        <taxon>Solanoideae</taxon>
        <taxon>Datureae</taxon>
        <taxon>Datura</taxon>
    </lineage>
</organism>
<gene>
    <name evidence="1" type="ORF">HAX54_035363</name>
</gene>
<name>A0ABS8VF78_DATST</name>
<reference evidence="1 2" key="1">
    <citation type="journal article" date="2021" name="BMC Genomics">
        <title>Datura genome reveals duplications of psychoactive alkaloid biosynthetic genes and high mutation rate following tissue culture.</title>
        <authorList>
            <person name="Rajewski A."/>
            <person name="Carter-House D."/>
            <person name="Stajich J."/>
            <person name="Litt A."/>
        </authorList>
    </citation>
    <scope>NUCLEOTIDE SEQUENCE [LARGE SCALE GENOMIC DNA]</scope>
    <source>
        <strain evidence="1">AR-01</strain>
    </source>
</reference>
<dbReference type="EMBL" id="JACEIK010004614">
    <property type="protein sequence ID" value="MCD9645943.1"/>
    <property type="molecule type" value="Genomic_DNA"/>
</dbReference>
<protein>
    <submittedName>
        <fullName evidence="1">Uncharacterized protein</fullName>
    </submittedName>
</protein>
<feature type="non-terminal residue" evidence="1">
    <location>
        <position position="77"/>
    </location>
</feature>
<proteinExistence type="predicted"/>
<evidence type="ECO:0000313" key="2">
    <source>
        <dbReference type="Proteomes" id="UP000823775"/>
    </source>
</evidence>